<dbReference type="PANTHER" id="PTHR31299">
    <property type="entry name" value="ESTERASE, PUTATIVE (AFU_ORTHOLOGUE AFUA_1G05850)-RELATED"/>
    <property type="match status" value="1"/>
</dbReference>
<dbReference type="PROSITE" id="PS51257">
    <property type="entry name" value="PROKAR_LIPOPROTEIN"/>
    <property type="match status" value="1"/>
</dbReference>
<gene>
    <name evidence="2" type="ORF">GO755_13050</name>
</gene>
<proteinExistence type="predicted"/>
<evidence type="ECO:0000313" key="2">
    <source>
        <dbReference type="EMBL" id="MVM30962.1"/>
    </source>
</evidence>
<evidence type="ECO:0008006" key="4">
    <source>
        <dbReference type="Google" id="ProtNLM"/>
    </source>
</evidence>
<dbReference type="AlphaFoldDB" id="A0A7K1SAV6"/>
<comment type="caution">
    <text evidence="2">The sequence shown here is derived from an EMBL/GenBank/DDBJ whole genome shotgun (WGS) entry which is preliminary data.</text>
</comment>
<keyword evidence="1" id="KW-0732">Signal</keyword>
<dbReference type="InterPro" id="IPR052036">
    <property type="entry name" value="Hydrolase/PRTase-associated"/>
</dbReference>
<dbReference type="EMBL" id="WPIN01000004">
    <property type="protein sequence ID" value="MVM30962.1"/>
    <property type="molecule type" value="Genomic_DNA"/>
</dbReference>
<reference evidence="2 3" key="1">
    <citation type="submission" date="2019-12" db="EMBL/GenBank/DDBJ databases">
        <title>Spirosoma sp. HMF4905 genome sequencing and assembly.</title>
        <authorList>
            <person name="Kang H."/>
            <person name="Cha I."/>
            <person name="Kim H."/>
            <person name="Joh K."/>
        </authorList>
    </citation>
    <scope>NUCLEOTIDE SEQUENCE [LARGE SCALE GENOMIC DNA]</scope>
    <source>
        <strain evidence="2 3">HMF4905</strain>
    </source>
</reference>
<dbReference type="Gene3D" id="3.40.1660.10">
    <property type="entry name" value="EreA-like (biosynthetic domain)"/>
    <property type="match status" value="1"/>
</dbReference>
<evidence type="ECO:0000313" key="3">
    <source>
        <dbReference type="Proteomes" id="UP000436006"/>
    </source>
</evidence>
<organism evidence="2 3">
    <name type="scientific">Spirosoma arboris</name>
    <dbReference type="NCBI Taxonomy" id="2682092"/>
    <lineage>
        <taxon>Bacteria</taxon>
        <taxon>Pseudomonadati</taxon>
        <taxon>Bacteroidota</taxon>
        <taxon>Cytophagia</taxon>
        <taxon>Cytophagales</taxon>
        <taxon>Cytophagaceae</taxon>
        <taxon>Spirosoma</taxon>
    </lineage>
</organism>
<dbReference type="Proteomes" id="UP000436006">
    <property type="component" value="Unassembled WGS sequence"/>
</dbReference>
<dbReference type="GO" id="GO:0046677">
    <property type="term" value="P:response to antibiotic"/>
    <property type="evidence" value="ECO:0007669"/>
    <property type="project" value="InterPro"/>
</dbReference>
<dbReference type="Gene3D" id="3.30.1870.10">
    <property type="entry name" value="EreA-like, domain 2"/>
    <property type="match status" value="1"/>
</dbReference>
<dbReference type="SUPFAM" id="SSF159501">
    <property type="entry name" value="EreA/ChaN-like"/>
    <property type="match status" value="1"/>
</dbReference>
<feature type="chain" id="PRO_5029904114" description="Erythromycin esterase family protein" evidence="1">
    <location>
        <begin position="20"/>
        <end position="447"/>
    </location>
</feature>
<dbReference type="Pfam" id="PF05139">
    <property type="entry name" value="Erythro_esteras"/>
    <property type="match status" value="1"/>
</dbReference>
<accession>A0A7K1SAV6</accession>
<dbReference type="CDD" id="cd14728">
    <property type="entry name" value="Ere-like"/>
    <property type="match status" value="1"/>
</dbReference>
<keyword evidence="3" id="KW-1185">Reference proteome</keyword>
<name>A0A7K1SAV6_9BACT</name>
<dbReference type="PANTHER" id="PTHR31299:SF0">
    <property type="entry name" value="ESTERASE, PUTATIVE (AFU_ORTHOLOGUE AFUA_1G05850)-RELATED"/>
    <property type="match status" value="1"/>
</dbReference>
<feature type="signal peptide" evidence="1">
    <location>
        <begin position="1"/>
        <end position="19"/>
    </location>
</feature>
<dbReference type="InterPro" id="IPR007815">
    <property type="entry name" value="Emycin_Estase"/>
</dbReference>
<evidence type="ECO:0000256" key="1">
    <source>
        <dbReference type="SAM" id="SignalP"/>
    </source>
</evidence>
<protein>
    <recommendedName>
        <fullName evidence="4">Erythromycin esterase family protein</fullName>
    </recommendedName>
</protein>
<sequence>MFSPTYRLFCLLGLSLLIASCKHTDPDPNQGLSTSQLAVVQALNQVALPIQDADPTRSFADLSPLDSVLAKAQVIGLGEGTHGTHEFFQMKDRLFRYIVQHQSYQALGFEADFGLCLTINRFIHGESTSFGWTTDAARSLRLWPWQVTEVSDLLQWMKDYNTGKVADQKISFYGFDCQSADDNFPIVSEFLSTVDPASVASMDSIVNLYSLSGGSSTHAAWQQYSQRLPTLYNLFVNHEAQWIAAGGQQAYQLARHAVRVLIQNQDVISSNQATCLSYSKREQYMAENIQWLYQTLGIHKLGLWAHSGHVANVPSSCGSASMGYLLKQQLGSKYLIVGTSFSNGTFTAIDASKTNLPLSSLSIQSESIKSTSNYLLGKVQYPNFMLNLTQSPADSSLRNWLRGTQPLLLIGAGYDGSNPQKYLYNYPLTGSFDVLIHFRDTTPTHIL</sequence>
<dbReference type="Gene3D" id="1.20.1440.30">
    <property type="entry name" value="Biosynthetic Protein domain"/>
    <property type="match status" value="1"/>
</dbReference>